<organism evidence="1 2">
    <name type="scientific">Nelumbo nucifera</name>
    <name type="common">Sacred lotus</name>
    <dbReference type="NCBI Taxonomy" id="4432"/>
    <lineage>
        <taxon>Eukaryota</taxon>
        <taxon>Viridiplantae</taxon>
        <taxon>Streptophyta</taxon>
        <taxon>Embryophyta</taxon>
        <taxon>Tracheophyta</taxon>
        <taxon>Spermatophyta</taxon>
        <taxon>Magnoliopsida</taxon>
        <taxon>Proteales</taxon>
        <taxon>Nelumbonaceae</taxon>
        <taxon>Nelumbo</taxon>
    </lineage>
</organism>
<name>A0A1U8QC49_NELNU</name>
<gene>
    <name evidence="2" type="primary">LOC109115816</name>
</gene>
<dbReference type="KEGG" id="nnu:109115816"/>
<proteinExistence type="predicted"/>
<dbReference type="CDD" id="cd09272">
    <property type="entry name" value="RNase_HI_RT_Ty1"/>
    <property type="match status" value="1"/>
</dbReference>
<dbReference type="SUPFAM" id="SSF56672">
    <property type="entry name" value="DNA/RNA polymerases"/>
    <property type="match status" value="1"/>
</dbReference>
<keyword evidence="1" id="KW-1185">Reference proteome</keyword>
<dbReference type="PANTHER" id="PTHR11439:SF450">
    <property type="entry name" value="REVERSE TRANSCRIPTASE TY1_COPIA-TYPE DOMAIN-CONTAINING PROTEIN"/>
    <property type="match status" value="1"/>
</dbReference>
<sequence>MHECKASNTPMVASTKLTSFCGTLVPNITEYRSVVGALQYVTLTRPEIAYSINKVCQFLAKPTTNHLSTVKRILRYLKSTIDHGLLIRPTKSFSLETFSDADWAGCTEDHRSHGGFCIYLGSNLVSWSSRKQQIVSWSITKSEYKSIAIAVAEISWVQMLLTELGFSSSSPPTLWCDNLGATYLSANLVSHA</sequence>
<dbReference type="GeneID" id="109115816"/>
<dbReference type="STRING" id="4432.A0A1U8QC49"/>
<evidence type="ECO:0000313" key="2">
    <source>
        <dbReference type="RefSeq" id="XP_019055751.1"/>
    </source>
</evidence>
<dbReference type="AlphaFoldDB" id="A0A1U8QC49"/>
<dbReference type="OMA" id="HECKASN"/>
<dbReference type="Proteomes" id="UP000189703">
    <property type="component" value="Unplaced"/>
</dbReference>
<dbReference type="InterPro" id="IPR043502">
    <property type="entry name" value="DNA/RNA_pol_sf"/>
</dbReference>
<evidence type="ECO:0000313" key="1">
    <source>
        <dbReference type="Proteomes" id="UP000189703"/>
    </source>
</evidence>
<protein>
    <submittedName>
        <fullName evidence="2">Uncharacterized protein LOC109115816</fullName>
    </submittedName>
</protein>
<accession>A0A1U8QC49</accession>
<dbReference type="OrthoDB" id="1717466at2759"/>
<reference evidence="2" key="1">
    <citation type="submission" date="2025-08" db="UniProtKB">
        <authorList>
            <consortium name="RefSeq"/>
        </authorList>
    </citation>
    <scope>IDENTIFICATION</scope>
</reference>
<dbReference type="InParanoid" id="A0A1U8QC49"/>
<dbReference type="RefSeq" id="XP_019055751.1">
    <property type="nucleotide sequence ID" value="XM_019200206.1"/>
</dbReference>
<dbReference type="PANTHER" id="PTHR11439">
    <property type="entry name" value="GAG-POL-RELATED RETROTRANSPOSON"/>
    <property type="match status" value="1"/>
</dbReference>